<evidence type="ECO:0000313" key="7">
    <source>
        <dbReference type="EMBL" id="GEU74512.1"/>
    </source>
</evidence>
<gene>
    <name evidence="7" type="ORF">Tci_046490</name>
</gene>
<accession>A0A6L2MP27</accession>
<comment type="catalytic activity">
    <reaction evidence="1">
        <text>beta-D-fructose 1,6-bisphosphate = D-glyceraldehyde 3-phosphate + dihydroxyacetone phosphate</text>
        <dbReference type="Rhea" id="RHEA:14729"/>
        <dbReference type="ChEBI" id="CHEBI:32966"/>
        <dbReference type="ChEBI" id="CHEBI:57642"/>
        <dbReference type="ChEBI" id="CHEBI:59776"/>
        <dbReference type="EC" id="4.1.2.13"/>
    </reaction>
</comment>
<evidence type="ECO:0000256" key="5">
    <source>
        <dbReference type="ARBA" id="ARBA00023152"/>
    </source>
</evidence>
<organism evidence="7">
    <name type="scientific">Tanacetum cinerariifolium</name>
    <name type="common">Dalmatian daisy</name>
    <name type="synonym">Chrysanthemum cinerariifolium</name>
    <dbReference type="NCBI Taxonomy" id="118510"/>
    <lineage>
        <taxon>Eukaryota</taxon>
        <taxon>Viridiplantae</taxon>
        <taxon>Streptophyta</taxon>
        <taxon>Embryophyta</taxon>
        <taxon>Tracheophyta</taxon>
        <taxon>Spermatophyta</taxon>
        <taxon>Magnoliopsida</taxon>
        <taxon>eudicotyledons</taxon>
        <taxon>Gunneridae</taxon>
        <taxon>Pentapetalae</taxon>
        <taxon>asterids</taxon>
        <taxon>campanulids</taxon>
        <taxon>Asterales</taxon>
        <taxon>Asteraceae</taxon>
        <taxon>Asteroideae</taxon>
        <taxon>Anthemideae</taxon>
        <taxon>Anthemidinae</taxon>
        <taxon>Tanacetum</taxon>
    </lineage>
</organism>
<dbReference type="InterPro" id="IPR013785">
    <property type="entry name" value="Aldolase_TIM"/>
</dbReference>
<dbReference type="UniPathway" id="UPA00109">
    <property type="reaction ID" value="UER00183"/>
</dbReference>
<dbReference type="AlphaFoldDB" id="A0A6L2MP27"/>
<dbReference type="InterPro" id="IPR000741">
    <property type="entry name" value="FBA_I"/>
</dbReference>
<dbReference type="EMBL" id="BKCJ010006900">
    <property type="protein sequence ID" value="GEU74512.1"/>
    <property type="molecule type" value="Genomic_DNA"/>
</dbReference>
<sequence length="96" mass="10973">MAHDLLQLRKQHGVWLTTGWSQIPIVEPEILVDGEHRIDTTFEVAKKAWAEVFFYLDQNKLLFEGILLKPITVTPGADSKERATPQQVADYTLKLL</sequence>
<name>A0A6L2MP27_TANCI</name>
<dbReference type="GO" id="GO:0006096">
    <property type="term" value="P:glycolytic process"/>
    <property type="evidence" value="ECO:0007669"/>
    <property type="project" value="UniProtKB-UniPathway"/>
</dbReference>
<evidence type="ECO:0000256" key="4">
    <source>
        <dbReference type="ARBA" id="ARBA00013068"/>
    </source>
</evidence>
<comment type="similarity">
    <text evidence="3">Belongs to the class I fructose-bisphosphate aldolase family.</text>
</comment>
<evidence type="ECO:0000256" key="6">
    <source>
        <dbReference type="ARBA" id="ARBA00023239"/>
    </source>
</evidence>
<comment type="caution">
    <text evidence="7">The sequence shown here is derived from an EMBL/GenBank/DDBJ whole genome shotgun (WGS) entry which is preliminary data.</text>
</comment>
<dbReference type="Pfam" id="PF00274">
    <property type="entry name" value="Glycolytic"/>
    <property type="match status" value="1"/>
</dbReference>
<dbReference type="GO" id="GO:0004332">
    <property type="term" value="F:fructose-bisphosphate aldolase activity"/>
    <property type="evidence" value="ECO:0007669"/>
    <property type="project" value="UniProtKB-EC"/>
</dbReference>
<evidence type="ECO:0000256" key="2">
    <source>
        <dbReference type="ARBA" id="ARBA00004714"/>
    </source>
</evidence>
<comment type="pathway">
    <text evidence="2">Carbohydrate degradation; glycolysis; D-glyceraldehyde 3-phosphate and glycerone phosphate from D-glucose: step 4/4.</text>
</comment>
<evidence type="ECO:0000256" key="1">
    <source>
        <dbReference type="ARBA" id="ARBA00000441"/>
    </source>
</evidence>
<dbReference type="Gene3D" id="3.20.20.70">
    <property type="entry name" value="Aldolase class I"/>
    <property type="match status" value="1"/>
</dbReference>
<keyword evidence="5" id="KW-0324">Glycolysis</keyword>
<dbReference type="EC" id="4.1.2.13" evidence="4"/>
<reference evidence="7" key="1">
    <citation type="journal article" date="2019" name="Sci. Rep.">
        <title>Draft genome of Tanacetum cinerariifolium, the natural source of mosquito coil.</title>
        <authorList>
            <person name="Yamashiro T."/>
            <person name="Shiraishi A."/>
            <person name="Satake H."/>
            <person name="Nakayama K."/>
        </authorList>
    </citation>
    <scope>NUCLEOTIDE SEQUENCE</scope>
</reference>
<dbReference type="PANTHER" id="PTHR11627">
    <property type="entry name" value="FRUCTOSE-BISPHOSPHATE ALDOLASE"/>
    <property type="match status" value="1"/>
</dbReference>
<protein>
    <recommendedName>
        <fullName evidence="4">fructose-bisphosphate aldolase</fullName>
        <ecNumber evidence="4">4.1.2.13</ecNumber>
    </recommendedName>
</protein>
<keyword evidence="6" id="KW-0456">Lyase</keyword>
<proteinExistence type="inferred from homology"/>
<dbReference type="SUPFAM" id="SSF51569">
    <property type="entry name" value="Aldolase"/>
    <property type="match status" value="1"/>
</dbReference>
<evidence type="ECO:0000256" key="3">
    <source>
        <dbReference type="ARBA" id="ARBA00010387"/>
    </source>
</evidence>